<sequence>MIKNVDGTYIYLVVPAKYECVYTKLLVKMSDLGVDLLKDCASTCRGLNRQVLNCWNMFQAACCAYEAGEYKKADLLINYVNASLNFACTDKQSPAISNFKVNVTNLKGNQRIEVSQATFSIDNIDSAKPDSLSIYYKNTNTLIQTNRPLTSPLDFDESQMLDVEVGKTYTWYATIEDSDGNVYKSNEYTVAVAEDDKPSISSFVLNIPTTVTGAQTVTYDKATFAIGNKSKAKPNSLTIYQVEAGGDIALQENLSIDSPVTFATLSIAMAEGKQYKWRAKIEGNDGTSYYSNIYTVNCVAPPKELTMYWGPATVNGSAGAVAFKSKTATELMSLPGRQSKKIVGNSAQTFTINQTENVHWLLIPDGMTLVHAEYGDALVSVLWDNGTKKGAYKEPFDAGEYDGIHYTMFFLYNPSGGFSEDIRITCKND</sequence>
<accession>A0A8S5V7D8</accession>
<protein>
    <submittedName>
        <fullName evidence="1">Uncharacterized protein</fullName>
    </submittedName>
</protein>
<name>A0A8S5V7D8_9CAUD</name>
<reference evidence="1" key="1">
    <citation type="journal article" date="2021" name="Proc. Natl. Acad. Sci. U.S.A.">
        <title>A Catalog of Tens of Thousands of Viruses from Human Metagenomes Reveals Hidden Associations with Chronic Diseases.</title>
        <authorList>
            <person name="Tisza M.J."/>
            <person name="Buck C.B."/>
        </authorList>
    </citation>
    <scope>NUCLEOTIDE SEQUENCE</scope>
    <source>
        <strain evidence="1">CtUXy6</strain>
    </source>
</reference>
<dbReference type="EMBL" id="BK016212">
    <property type="protein sequence ID" value="DAG02636.1"/>
    <property type="molecule type" value="Genomic_DNA"/>
</dbReference>
<organism evidence="1">
    <name type="scientific">CrAss-like virus sp. ctUXy6</name>
    <dbReference type="NCBI Taxonomy" id="2825835"/>
    <lineage>
        <taxon>Viruses</taxon>
        <taxon>Duplodnaviria</taxon>
        <taxon>Heunggongvirae</taxon>
        <taxon>Uroviricota</taxon>
        <taxon>Caudoviricetes</taxon>
        <taxon>Crassvirales</taxon>
    </lineage>
</organism>
<proteinExistence type="predicted"/>
<evidence type="ECO:0000313" key="1">
    <source>
        <dbReference type="EMBL" id="DAG02636.1"/>
    </source>
</evidence>